<keyword evidence="3" id="KW-1185">Reference proteome</keyword>
<evidence type="ECO:0000313" key="2">
    <source>
        <dbReference type="EnsemblMetazoa" id="MESCA005940-PA"/>
    </source>
</evidence>
<reference evidence="3" key="1">
    <citation type="submission" date="2013-02" db="EMBL/GenBank/DDBJ databases">
        <authorList>
            <person name="Hughes D."/>
        </authorList>
    </citation>
    <scope>NUCLEOTIDE SEQUENCE</scope>
    <source>
        <strain>Durham</strain>
        <strain evidence="3">NC isolate 2 -- Noor lab</strain>
    </source>
</reference>
<sequence>MNPHPFFSKAPTFASAPPSPSTLHGQLKYGNGNVNINDQHRHQFSQYNNEQIKQHFNADIEGRSQSVPLHYKNNSNSPIFINTNYNEYSSACNSIAHTPVPHEFNDLEMFSEDAQQQNLWLLDRCHRLL</sequence>
<protein>
    <submittedName>
        <fullName evidence="2">Uncharacterized protein</fullName>
    </submittedName>
</protein>
<organism evidence="2 3">
    <name type="scientific">Megaselia scalaris</name>
    <name type="common">Humpbacked fly</name>
    <name type="synonym">Phora scalaris</name>
    <dbReference type="NCBI Taxonomy" id="36166"/>
    <lineage>
        <taxon>Eukaryota</taxon>
        <taxon>Metazoa</taxon>
        <taxon>Ecdysozoa</taxon>
        <taxon>Arthropoda</taxon>
        <taxon>Hexapoda</taxon>
        <taxon>Insecta</taxon>
        <taxon>Pterygota</taxon>
        <taxon>Neoptera</taxon>
        <taxon>Endopterygota</taxon>
        <taxon>Diptera</taxon>
        <taxon>Brachycera</taxon>
        <taxon>Muscomorpha</taxon>
        <taxon>Platypezoidea</taxon>
        <taxon>Phoridae</taxon>
        <taxon>Megaseliini</taxon>
        <taxon>Megaselia</taxon>
    </lineage>
</organism>
<dbReference type="EMBL" id="CAQQ02098611">
    <property type="status" value="NOT_ANNOTATED_CDS"/>
    <property type="molecule type" value="Genomic_DNA"/>
</dbReference>
<name>T1GQM9_MEGSC</name>
<feature type="compositionally biased region" description="Low complexity" evidence="1">
    <location>
        <begin position="1"/>
        <end position="16"/>
    </location>
</feature>
<evidence type="ECO:0000256" key="1">
    <source>
        <dbReference type="SAM" id="MobiDB-lite"/>
    </source>
</evidence>
<proteinExistence type="predicted"/>
<dbReference type="Proteomes" id="UP000015102">
    <property type="component" value="Unassembled WGS sequence"/>
</dbReference>
<dbReference type="AlphaFoldDB" id="T1GQM9"/>
<accession>T1GQM9</accession>
<dbReference type="EMBL" id="CAQQ02098610">
    <property type="status" value="NOT_ANNOTATED_CDS"/>
    <property type="molecule type" value="Genomic_DNA"/>
</dbReference>
<dbReference type="EnsemblMetazoa" id="MESCA005940-RA">
    <property type="protein sequence ID" value="MESCA005940-PA"/>
    <property type="gene ID" value="MESCA005940"/>
</dbReference>
<evidence type="ECO:0000313" key="3">
    <source>
        <dbReference type="Proteomes" id="UP000015102"/>
    </source>
</evidence>
<feature type="region of interest" description="Disordered" evidence="1">
    <location>
        <begin position="1"/>
        <end position="22"/>
    </location>
</feature>
<dbReference type="HOGENOM" id="CLU_1951236_0_0_1"/>
<reference evidence="2" key="2">
    <citation type="submission" date="2015-06" db="UniProtKB">
        <authorList>
            <consortium name="EnsemblMetazoa"/>
        </authorList>
    </citation>
    <scope>IDENTIFICATION</scope>
</reference>